<dbReference type="Proteomes" id="UP000225108">
    <property type="component" value="Unassembled WGS sequence"/>
</dbReference>
<reference evidence="3 4" key="1">
    <citation type="submission" date="2017-10" db="EMBL/GenBank/DDBJ databases">
        <title>The draft genome sequence of Williamsia sp. BULT 1.1 isolated from the semi-arid grassland soils from South Africa.</title>
        <authorList>
            <person name="Kabwe M.H."/>
            <person name="Govender N."/>
            <person name="Mutseka Lunga P."/>
            <person name="Vikram S."/>
            <person name="Makhalanyane T.P."/>
        </authorList>
    </citation>
    <scope>NUCLEOTIDE SEQUENCE [LARGE SCALE GENOMIC DNA]</scope>
    <source>
        <strain evidence="3 4">BULT 1.1</strain>
    </source>
</reference>
<gene>
    <name evidence="3" type="ORF">CSW57_18945</name>
</gene>
<accession>A0A2G3PIZ1</accession>
<name>A0A2G3PIZ1_WILMA</name>
<evidence type="ECO:0000313" key="4">
    <source>
        <dbReference type="Proteomes" id="UP000225108"/>
    </source>
</evidence>
<protein>
    <submittedName>
        <fullName evidence="3">DUF1298 domain-containing protein</fullName>
    </submittedName>
</protein>
<proteinExistence type="predicted"/>
<dbReference type="GO" id="GO:0004144">
    <property type="term" value="F:diacylglycerol O-acyltransferase activity"/>
    <property type="evidence" value="ECO:0007669"/>
    <property type="project" value="InterPro"/>
</dbReference>
<sequence>MERMTPVDAQMYWMSSRVPNDQFLLFAFDGEVGNLESAIDDVLGRAASNVDLTLRVADPGCAFDYPYWVRHGVRPDHVAVHQLPQPSWSGCLAAVQDLFADQLDLRSSVWRLHVFEGVGDVPRCQGQATVVVLQIGHALVDGRRATGVARSLFVDGGEPRHSAAAKPESGYSTARAATVAAIRTPKQLGSLGLRGLNAAVTHRRLVADVADGSVPPQADVRPALPTNNRPGGRSEIRTLVRDRNDFPGPTVTVGALTAISLGLSEHLAGQGVDTATLGAELTVAKPGKPLARNHFRNAGIDLFSTTPSWERRTEQIAEALTHRRSRGAHPALRAADEAFAAVPAPLLYWGTTLFDPAAVTPMVIGNTVVSSINRGPADLTFGGAPVAFTAGYPALSPAMGVTHGVHGIGDTVAISVNAAESAIGDIDDYVETLSASIAWNRIVAGT</sequence>
<evidence type="ECO:0000259" key="2">
    <source>
        <dbReference type="Pfam" id="PF03007"/>
    </source>
</evidence>
<dbReference type="InterPro" id="IPR004255">
    <property type="entry name" value="O-acyltransferase_WSD1_N"/>
</dbReference>
<evidence type="ECO:0000256" key="1">
    <source>
        <dbReference type="SAM" id="MobiDB-lite"/>
    </source>
</evidence>
<feature type="region of interest" description="Disordered" evidence="1">
    <location>
        <begin position="214"/>
        <end position="233"/>
    </location>
</feature>
<comment type="caution">
    <text evidence="3">The sequence shown here is derived from an EMBL/GenBank/DDBJ whole genome shotgun (WGS) entry which is preliminary data.</text>
</comment>
<dbReference type="RefSeq" id="WP_099384107.1">
    <property type="nucleotide sequence ID" value="NZ_PEBD01000010.1"/>
</dbReference>
<organism evidence="3 4">
    <name type="scientific">Williamsia marianensis</name>
    <dbReference type="NCBI Taxonomy" id="85044"/>
    <lineage>
        <taxon>Bacteria</taxon>
        <taxon>Bacillati</taxon>
        <taxon>Actinomycetota</taxon>
        <taxon>Actinomycetes</taxon>
        <taxon>Mycobacteriales</taxon>
        <taxon>Nocardiaceae</taxon>
        <taxon>Williamsia</taxon>
    </lineage>
</organism>
<dbReference type="Pfam" id="PF03007">
    <property type="entry name" value="WS_DGAT_cat"/>
    <property type="match status" value="1"/>
</dbReference>
<evidence type="ECO:0000313" key="3">
    <source>
        <dbReference type="EMBL" id="PHV65789.1"/>
    </source>
</evidence>
<feature type="domain" description="O-acyltransferase WSD1-like N-terminal" evidence="2">
    <location>
        <begin position="35"/>
        <end position="206"/>
    </location>
</feature>
<dbReference type="EMBL" id="PEBD01000010">
    <property type="protein sequence ID" value="PHV65789.1"/>
    <property type="molecule type" value="Genomic_DNA"/>
</dbReference>
<dbReference type="AlphaFoldDB" id="A0A2G3PIZ1"/>
<dbReference type="GO" id="GO:0045017">
    <property type="term" value="P:glycerolipid biosynthetic process"/>
    <property type="evidence" value="ECO:0007669"/>
    <property type="project" value="InterPro"/>
</dbReference>